<feature type="transmembrane region" description="Helical" evidence="1">
    <location>
        <begin position="102"/>
        <end position="122"/>
    </location>
</feature>
<proteinExistence type="predicted"/>
<keyword evidence="1" id="KW-0812">Transmembrane</keyword>
<protein>
    <submittedName>
        <fullName evidence="2">Uncharacterized protein</fullName>
    </submittedName>
</protein>
<evidence type="ECO:0000313" key="2">
    <source>
        <dbReference type="EMBL" id="CAB3725277.1"/>
    </source>
</evidence>
<sequence length="198" mass="20837">MSTTPANLTQRQSAVLDDAHVGDIKGALGTIAHLTEAVQTLAGVLLPSATVFLLLLCNDKAVLGPWVNSTKVNVFTGAVFAVLVVLSIILTAATVYPDISGAAILKLLVVGCAVGAVIYATVELSRKLRGGAGADDELPLSRTALKESRNTWRMPPLEDLPAPQHLSLSTRVWMGVLRTYLVVAVGLVIVKVVQIAIH</sequence>
<dbReference type="Proteomes" id="UP000494249">
    <property type="component" value="Unassembled WGS sequence"/>
</dbReference>
<feature type="transmembrane region" description="Helical" evidence="1">
    <location>
        <begin position="78"/>
        <end position="96"/>
    </location>
</feature>
<dbReference type="EMBL" id="CADIKB010000033">
    <property type="protein sequence ID" value="CAB3725277.1"/>
    <property type="molecule type" value="Genomic_DNA"/>
</dbReference>
<evidence type="ECO:0000313" key="3">
    <source>
        <dbReference type="Proteomes" id="UP000494249"/>
    </source>
</evidence>
<reference evidence="2 3" key="1">
    <citation type="submission" date="2020-04" db="EMBL/GenBank/DDBJ databases">
        <authorList>
            <person name="De Canck E."/>
        </authorList>
    </citation>
    <scope>NUCLEOTIDE SEQUENCE [LARGE SCALE GENOMIC DNA]</scope>
    <source>
        <strain evidence="2 3">LMG 22037</strain>
    </source>
</reference>
<evidence type="ECO:0000256" key="1">
    <source>
        <dbReference type="SAM" id="Phobius"/>
    </source>
</evidence>
<accession>A0A6J5C5D0</accession>
<gene>
    <name evidence="2" type="ORF">LMG22037_05111</name>
</gene>
<keyword evidence="1" id="KW-0472">Membrane</keyword>
<dbReference type="AlphaFoldDB" id="A0A6J5C5D0"/>
<organism evidence="2 3">
    <name type="scientific">Paraburkholderia phenoliruptrix</name>
    <dbReference type="NCBI Taxonomy" id="252970"/>
    <lineage>
        <taxon>Bacteria</taxon>
        <taxon>Pseudomonadati</taxon>
        <taxon>Pseudomonadota</taxon>
        <taxon>Betaproteobacteria</taxon>
        <taxon>Burkholderiales</taxon>
        <taxon>Burkholderiaceae</taxon>
        <taxon>Paraburkholderia</taxon>
    </lineage>
</organism>
<name>A0A6J5C5D0_9BURK</name>
<keyword evidence="1" id="KW-1133">Transmembrane helix</keyword>
<feature type="transmembrane region" description="Helical" evidence="1">
    <location>
        <begin position="177"/>
        <end position="197"/>
    </location>
</feature>
<feature type="transmembrane region" description="Helical" evidence="1">
    <location>
        <begin position="37"/>
        <end position="57"/>
    </location>
</feature>